<dbReference type="Proteomes" id="UP000664277">
    <property type="component" value="Unassembled WGS sequence"/>
</dbReference>
<dbReference type="PANTHER" id="PTHR43113:SF1">
    <property type="entry name" value="1,4-DIHYDROXY-2-NAPHTHOYL-COA SYNTHASE, PEROXISOMAL"/>
    <property type="match status" value="1"/>
</dbReference>
<dbReference type="InterPro" id="IPR029045">
    <property type="entry name" value="ClpP/crotonase-like_dom_sf"/>
</dbReference>
<dbReference type="InterPro" id="IPR018376">
    <property type="entry name" value="Enoyl-CoA_hyd/isom_CS"/>
</dbReference>
<organism evidence="2 3">
    <name type="scientific">Candidatus Obscuribacter phosphatis</name>
    <dbReference type="NCBI Taxonomy" id="1906157"/>
    <lineage>
        <taxon>Bacteria</taxon>
        <taxon>Bacillati</taxon>
        <taxon>Candidatus Melainabacteria</taxon>
        <taxon>Candidatus Obscuribacterales</taxon>
        <taxon>Candidatus Obscuribacteraceae</taxon>
        <taxon>Candidatus Obscuribacter</taxon>
    </lineage>
</organism>
<dbReference type="GO" id="GO:0005829">
    <property type="term" value="C:cytosol"/>
    <property type="evidence" value="ECO:0007669"/>
    <property type="project" value="TreeGrafter"/>
</dbReference>
<dbReference type="Pfam" id="PF00378">
    <property type="entry name" value="ECH_1"/>
    <property type="match status" value="1"/>
</dbReference>
<evidence type="ECO:0000313" key="2">
    <source>
        <dbReference type="EMBL" id="MBN8658933.1"/>
    </source>
</evidence>
<comment type="similarity">
    <text evidence="1">Belongs to the enoyl-CoA hydratase/isomerase family.</text>
</comment>
<dbReference type="Gene3D" id="3.90.226.10">
    <property type="entry name" value="2-enoyl-CoA Hydratase, Chain A, domain 1"/>
    <property type="match status" value="1"/>
</dbReference>
<dbReference type="CDD" id="cd06558">
    <property type="entry name" value="crotonase-like"/>
    <property type="match status" value="1"/>
</dbReference>
<dbReference type="AlphaFoldDB" id="A0A8J7TLE2"/>
<comment type="caution">
    <text evidence="2">The sequence shown here is derived from an EMBL/GenBank/DDBJ whole genome shotgun (WGS) entry which is preliminary data.</text>
</comment>
<gene>
    <name evidence="2" type="ORF">J0M35_01110</name>
</gene>
<sequence length="315" mass="34941">MAHSNEAVFTGMAPEAYGFKRILYSKVGYVATVTINRPDVLNCFDTLTLKELGTAYMDAAADDAIAVVVITGAGDKAFCTGADLKEQEEYILKKPNNYHKWMYQFIEMHDRLRNIGKPTIARLNGMTVGGGNELNMACDLAVAADHVVIRQVGAARGSVAAGGATQWLPMIIGDRRAREMLLLCEPIDAYTALDWGLVNQVVPYSMLDAAVAELAEKLYNKLPECTRYTKQQLNFWRDFSWSMTIGHARDWLTLHAGHFETAEGLYSFRNKQEMDYKKIRQAVAAPEASASKSCPACHAQMPEDYGFCGNCGHKF</sequence>
<evidence type="ECO:0000313" key="3">
    <source>
        <dbReference type="Proteomes" id="UP000664277"/>
    </source>
</evidence>
<dbReference type="GO" id="GO:0008935">
    <property type="term" value="F:1,4-dihydroxy-2-naphthoyl-CoA synthase activity"/>
    <property type="evidence" value="ECO:0007669"/>
    <property type="project" value="TreeGrafter"/>
</dbReference>
<name>A0A8J7TLE2_9BACT</name>
<protein>
    <submittedName>
        <fullName evidence="2">Enoyl-CoA hydratase/isomerase family protein</fullName>
    </submittedName>
</protein>
<dbReference type="PROSITE" id="PS00166">
    <property type="entry name" value="ENOYL_COA_HYDRATASE"/>
    <property type="match status" value="1"/>
</dbReference>
<dbReference type="InterPro" id="IPR001753">
    <property type="entry name" value="Enoyl-CoA_hydra/iso"/>
</dbReference>
<proteinExistence type="inferred from homology"/>
<dbReference type="SUPFAM" id="SSF52096">
    <property type="entry name" value="ClpP/crotonase"/>
    <property type="match status" value="1"/>
</dbReference>
<evidence type="ECO:0000256" key="1">
    <source>
        <dbReference type="RuleBase" id="RU003707"/>
    </source>
</evidence>
<reference evidence="2" key="1">
    <citation type="submission" date="2021-02" db="EMBL/GenBank/DDBJ databases">
        <title>Genome-Resolved Metagenomics of a Microbial Community Performing Photosynthetic Biological Nutrient Removal.</title>
        <authorList>
            <person name="Mcdaniel E.A."/>
        </authorList>
    </citation>
    <scope>NUCLEOTIDE SEQUENCE</scope>
    <source>
        <strain evidence="2">UWPOB_OBS1</strain>
    </source>
</reference>
<dbReference type="EMBL" id="JAFLCK010000001">
    <property type="protein sequence ID" value="MBN8658933.1"/>
    <property type="molecule type" value="Genomic_DNA"/>
</dbReference>
<accession>A0A8J7TLE2</accession>
<dbReference type="PANTHER" id="PTHR43113">
    <property type="entry name" value="NUCLEOSIDE-DIPHOSPHATE-SUGAR EPIMERASE"/>
    <property type="match status" value="1"/>
</dbReference>
<dbReference type="GO" id="GO:0009234">
    <property type="term" value="P:menaquinone biosynthetic process"/>
    <property type="evidence" value="ECO:0007669"/>
    <property type="project" value="TreeGrafter"/>
</dbReference>